<dbReference type="AlphaFoldDB" id="A0AB39V531"/>
<proteinExistence type="predicted"/>
<gene>
    <name evidence="1" type="ORF">AB8B28_01525</name>
</gene>
<name>A0AB39V531_9FUSO</name>
<evidence type="ECO:0000313" key="1">
    <source>
        <dbReference type="EMBL" id="XDU62581.1"/>
    </source>
</evidence>
<dbReference type="KEGG" id="lala:AB8B28_01525"/>
<dbReference type="RefSeq" id="WP_369716379.1">
    <property type="nucleotide sequence ID" value="NZ_CP165647.1"/>
</dbReference>
<dbReference type="EMBL" id="CP165647">
    <property type="protein sequence ID" value="XDU62581.1"/>
    <property type="molecule type" value="Genomic_DNA"/>
</dbReference>
<organism evidence="1">
    <name type="scientific">Leptotrichia alba</name>
    <dbReference type="NCBI Taxonomy" id="3239304"/>
    <lineage>
        <taxon>Bacteria</taxon>
        <taxon>Fusobacteriati</taxon>
        <taxon>Fusobacteriota</taxon>
        <taxon>Fusobacteriia</taxon>
        <taxon>Fusobacteriales</taxon>
        <taxon>Leptotrichiaceae</taxon>
        <taxon>Leptotrichia</taxon>
    </lineage>
</organism>
<reference evidence="1" key="1">
    <citation type="submission" date="2024-07" db="EMBL/GenBank/DDBJ databases">
        <authorList>
            <person name="Li X.-J."/>
            <person name="Wang X."/>
        </authorList>
    </citation>
    <scope>NUCLEOTIDE SEQUENCE</scope>
    <source>
        <strain evidence="1">HSP-536</strain>
    </source>
</reference>
<dbReference type="PROSITE" id="PS51257">
    <property type="entry name" value="PROKAR_LIPOPROTEIN"/>
    <property type="match status" value="1"/>
</dbReference>
<protein>
    <submittedName>
        <fullName evidence="1">Amino acid decarboxylase</fullName>
    </submittedName>
</protein>
<sequence>MIKIKKLTGFMIFLLFGIIFISCGKPSKKDIIDKGYILEVGVSNEIDREFTEKIEHSPTYTVFEATEYKDSNIMVQNLKNGTVKAILSPMLSLGNSDYGYYPVYVDNKNYETVYLIYRKDIPDFLKNSFEKGDGFMLNNMEKYSKEKYKDRFSFFSNIEDFEKKIMANEWTLVNIAGLELKNSKISIKLDKENVVITGKNGKKYSGKYFLKNHRISFEIENLNNLLKKGSELSDSDKDFLYDLSNADVIMLMDNEQTLYIGVPESNLVFKKYQKINRK</sequence>
<accession>A0AB39V531</accession>